<evidence type="ECO:0000313" key="1">
    <source>
        <dbReference type="EMBL" id="TGJ67317.1"/>
    </source>
</evidence>
<accession>A0A7C8TWN6</accession>
<dbReference type="EMBL" id="SOZJ01000004">
    <property type="protein sequence ID" value="TGJ67317.1"/>
    <property type="molecule type" value="Genomic_DNA"/>
</dbReference>
<gene>
    <name evidence="1" type="ORF">EYR41_006453</name>
</gene>
<dbReference type="Proteomes" id="UP000297595">
    <property type="component" value="Unassembled WGS sequence"/>
</dbReference>
<name>A0A7C8TWN6_ORBOL</name>
<organism evidence="1 2">
    <name type="scientific">Orbilia oligospora</name>
    <name type="common">Nematode-trapping fungus</name>
    <name type="synonym">Arthrobotrys oligospora</name>
    <dbReference type="NCBI Taxonomy" id="2813651"/>
    <lineage>
        <taxon>Eukaryota</taxon>
        <taxon>Fungi</taxon>
        <taxon>Dikarya</taxon>
        <taxon>Ascomycota</taxon>
        <taxon>Pezizomycotina</taxon>
        <taxon>Orbiliomycetes</taxon>
        <taxon>Orbiliales</taxon>
        <taxon>Orbiliaceae</taxon>
        <taxon>Orbilia</taxon>
    </lineage>
</organism>
<comment type="caution">
    <text evidence="1">The sequence shown here is derived from an EMBL/GenBank/DDBJ whole genome shotgun (WGS) entry which is preliminary data.</text>
</comment>
<protein>
    <submittedName>
        <fullName evidence="1">Uncharacterized protein</fullName>
    </submittedName>
</protein>
<sequence>MPARSNLFKAPKTLLPLFLIFITTLLNGLQFPYNHQTPAPATTALVTFSHPPSFNGASIPPKNDFCGARWILRRSIRLMGQTTVLRSGIAEVNEYNMSRIP</sequence>
<evidence type="ECO:0000313" key="2">
    <source>
        <dbReference type="Proteomes" id="UP000297595"/>
    </source>
</evidence>
<dbReference type="AlphaFoldDB" id="A0A7C8TWN6"/>
<proteinExistence type="predicted"/>
<reference evidence="1 2" key="1">
    <citation type="submission" date="2019-03" db="EMBL/GenBank/DDBJ databases">
        <title>Nematode-trapping fungi genome.</title>
        <authorList>
            <person name="Vidal-Diez De Ulzurrun G."/>
        </authorList>
    </citation>
    <scope>NUCLEOTIDE SEQUENCE [LARGE SCALE GENOMIC DNA]</scope>
    <source>
        <strain evidence="1 2">TWF154</strain>
    </source>
</reference>